<dbReference type="Gene3D" id="3.40.50.410">
    <property type="entry name" value="von Willebrand factor, type A domain"/>
    <property type="match status" value="1"/>
</dbReference>
<organism evidence="2 3">
    <name type="scientific">Roseimicrobium gellanilyticum</name>
    <dbReference type="NCBI Taxonomy" id="748857"/>
    <lineage>
        <taxon>Bacteria</taxon>
        <taxon>Pseudomonadati</taxon>
        <taxon>Verrucomicrobiota</taxon>
        <taxon>Verrucomicrobiia</taxon>
        <taxon>Verrucomicrobiales</taxon>
        <taxon>Verrucomicrobiaceae</taxon>
        <taxon>Roseimicrobium</taxon>
    </lineage>
</organism>
<dbReference type="OrthoDB" id="140416at2"/>
<dbReference type="InterPro" id="IPR002881">
    <property type="entry name" value="DUF58"/>
</dbReference>
<dbReference type="PANTHER" id="PTHR33608:SF7">
    <property type="entry name" value="DUF58 DOMAIN-CONTAINING PROTEIN"/>
    <property type="match status" value="1"/>
</dbReference>
<dbReference type="AlphaFoldDB" id="A0A366HQV6"/>
<dbReference type="SUPFAM" id="SSF53300">
    <property type="entry name" value="vWA-like"/>
    <property type="match status" value="1"/>
</dbReference>
<reference evidence="2 3" key="1">
    <citation type="submission" date="2018-06" db="EMBL/GenBank/DDBJ databases">
        <title>Genomic Encyclopedia of Type Strains, Phase IV (KMG-IV): sequencing the most valuable type-strain genomes for metagenomic binning, comparative biology and taxonomic classification.</title>
        <authorList>
            <person name="Goeker M."/>
        </authorList>
    </citation>
    <scope>NUCLEOTIDE SEQUENCE [LARGE SCALE GENOMIC DNA]</scope>
    <source>
        <strain evidence="2 3">DSM 25532</strain>
    </source>
</reference>
<dbReference type="EMBL" id="QNRR01000004">
    <property type="protein sequence ID" value="RBP44584.1"/>
    <property type="molecule type" value="Genomic_DNA"/>
</dbReference>
<protein>
    <submittedName>
        <fullName evidence="2">Uncharacterized protein DUF58</fullName>
    </submittedName>
</protein>
<gene>
    <name evidence="2" type="ORF">DES53_104406</name>
</gene>
<dbReference type="InterPro" id="IPR036465">
    <property type="entry name" value="vWFA_dom_sf"/>
</dbReference>
<accession>A0A366HQV6</accession>
<sequence>MNTATPAAHAVEDPEVFLAIDDLDLVGRGLADAVWHGQHQSLLRGPGVEFHSHRPYQAGDDLRRVNWSLLARHHRLYTRESRAESRRPVYLLLDTSASMSIHHGPSSKLQYGKRALAGAAHLARRQGDAPALRLSAEMVLPPRSSADHVSGICAMLTQTSASGASSMADELRAARDLCRQRGFLLFISDFLDNEQDTLAELAVYRAQGHDVFALQVLDPMEVALPEGGDFDFIEPENHTRLRTAAEPIRVAYARKVAEWRASLRHQAESHGIRWHSTTTADSLVTALRTWLA</sequence>
<keyword evidence="3" id="KW-1185">Reference proteome</keyword>
<dbReference type="Proteomes" id="UP000253426">
    <property type="component" value="Unassembled WGS sequence"/>
</dbReference>
<evidence type="ECO:0000313" key="3">
    <source>
        <dbReference type="Proteomes" id="UP000253426"/>
    </source>
</evidence>
<feature type="domain" description="DUF58" evidence="1">
    <location>
        <begin position="53"/>
        <end position="260"/>
    </location>
</feature>
<comment type="caution">
    <text evidence="2">The sequence shown here is derived from an EMBL/GenBank/DDBJ whole genome shotgun (WGS) entry which is preliminary data.</text>
</comment>
<dbReference type="RefSeq" id="WP_113958971.1">
    <property type="nucleotide sequence ID" value="NZ_QNRR01000004.1"/>
</dbReference>
<dbReference type="PANTHER" id="PTHR33608">
    <property type="entry name" value="BLL2464 PROTEIN"/>
    <property type="match status" value="1"/>
</dbReference>
<proteinExistence type="predicted"/>
<evidence type="ECO:0000259" key="1">
    <source>
        <dbReference type="Pfam" id="PF01882"/>
    </source>
</evidence>
<name>A0A366HQV6_9BACT</name>
<dbReference type="Pfam" id="PF01882">
    <property type="entry name" value="DUF58"/>
    <property type="match status" value="1"/>
</dbReference>
<evidence type="ECO:0000313" key="2">
    <source>
        <dbReference type="EMBL" id="RBP44584.1"/>
    </source>
</evidence>